<organism evidence="1 2">
    <name type="scientific">Oxobacter pfennigii</name>
    <dbReference type="NCBI Taxonomy" id="36849"/>
    <lineage>
        <taxon>Bacteria</taxon>
        <taxon>Bacillati</taxon>
        <taxon>Bacillota</taxon>
        <taxon>Clostridia</taxon>
        <taxon>Eubacteriales</taxon>
        <taxon>Clostridiaceae</taxon>
        <taxon>Oxobacter</taxon>
    </lineage>
</organism>
<sequence length="180" mass="20031">MKKSVIAIFMLVFVLLIGCGKPVQTNEGNNDVNGNVQTEDETAGKSAVVYTNTQYGFNFSLPDSWKGYTIVDETWEGAATGESDGEKIVENGPLISIRHPQWTAEKPRQDIPIMVFTTEQWNSLLEGKFHIGAAPIDPSELGRNNSYVFALPARYNYSFPEGYEEVEEILKGNPLQPINK</sequence>
<reference evidence="1 2" key="1">
    <citation type="submission" date="2015-09" db="EMBL/GenBank/DDBJ databases">
        <title>Genome sequence of Oxobacter pfennigii DSM 3222.</title>
        <authorList>
            <person name="Poehlein A."/>
            <person name="Bengelsdorf F.R."/>
            <person name="Schiel-Bengelsdorf B."/>
            <person name="Duerre P."/>
            <person name="Daniel R."/>
        </authorList>
    </citation>
    <scope>NUCLEOTIDE SEQUENCE [LARGE SCALE GENOMIC DNA]</scope>
    <source>
        <strain evidence="1 2">DSM 3222</strain>
    </source>
</reference>
<protein>
    <submittedName>
        <fullName evidence="1">Uncharacterized protein</fullName>
    </submittedName>
</protein>
<dbReference type="PATRIC" id="fig|36849.3.peg.2882"/>
<evidence type="ECO:0000313" key="2">
    <source>
        <dbReference type="Proteomes" id="UP000050326"/>
    </source>
</evidence>
<dbReference type="STRING" id="36849.OXPF_27280"/>
<dbReference type="Proteomes" id="UP000050326">
    <property type="component" value="Unassembled WGS sequence"/>
</dbReference>
<dbReference type="EMBL" id="LKET01000039">
    <property type="protein sequence ID" value="KPU43287.1"/>
    <property type="molecule type" value="Genomic_DNA"/>
</dbReference>
<dbReference type="PROSITE" id="PS51257">
    <property type="entry name" value="PROKAR_LIPOPROTEIN"/>
    <property type="match status" value="1"/>
</dbReference>
<dbReference type="OrthoDB" id="9762883at2"/>
<dbReference type="RefSeq" id="WP_054875746.1">
    <property type="nucleotide sequence ID" value="NZ_LKET01000039.1"/>
</dbReference>
<comment type="caution">
    <text evidence="1">The sequence shown here is derived from an EMBL/GenBank/DDBJ whole genome shotgun (WGS) entry which is preliminary data.</text>
</comment>
<accession>A0A0P9ADP6</accession>
<evidence type="ECO:0000313" key="1">
    <source>
        <dbReference type="EMBL" id="KPU43287.1"/>
    </source>
</evidence>
<proteinExistence type="predicted"/>
<keyword evidence="2" id="KW-1185">Reference proteome</keyword>
<dbReference type="AlphaFoldDB" id="A0A0P9ADP6"/>
<gene>
    <name evidence="1" type="ORF">OXPF_27280</name>
</gene>
<name>A0A0P9ADP6_9CLOT</name>